<feature type="domain" description="Protein HGH1 C-terminal" evidence="4">
    <location>
        <begin position="286"/>
        <end position="341"/>
    </location>
</feature>
<proteinExistence type="inferred from homology"/>
<evidence type="ECO:0000313" key="6">
    <source>
        <dbReference type="Proteomes" id="UP000242875"/>
    </source>
</evidence>
<dbReference type="OrthoDB" id="338814at2759"/>
<name>A0A261Y0V5_9FUNG</name>
<dbReference type="PANTHER" id="PTHR13387">
    <property type="entry name" value="PROTEIN HGH1 HOMOLOG"/>
    <property type="match status" value="1"/>
</dbReference>
<dbReference type="Proteomes" id="UP000242875">
    <property type="component" value="Unassembled WGS sequence"/>
</dbReference>
<comment type="caution">
    <text evidence="5">The sequence shown here is derived from an EMBL/GenBank/DDBJ whole genome shotgun (WGS) entry which is preliminary data.</text>
</comment>
<dbReference type="GO" id="GO:0006457">
    <property type="term" value="P:protein folding"/>
    <property type="evidence" value="ECO:0007669"/>
    <property type="project" value="EnsemblFungi"/>
</dbReference>
<evidence type="ECO:0000259" key="4">
    <source>
        <dbReference type="Pfam" id="PF04064"/>
    </source>
</evidence>
<evidence type="ECO:0000256" key="1">
    <source>
        <dbReference type="ARBA" id="ARBA00006712"/>
    </source>
</evidence>
<accession>A0A261Y0V5</accession>
<dbReference type="Gene3D" id="1.25.10.10">
    <property type="entry name" value="Leucine-rich Repeat Variant"/>
    <property type="match status" value="1"/>
</dbReference>
<dbReference type="InterPro" id="IPR007206">
    <property type="entry name" value="Protein_HGH1_C"/>
</dbReference>
<evidence type="ECO:0000256" key="2">
    <source>
        <dbReference type="ARBA" id="ARBA00014076"/>
    </source>
</evidence>
<dbReference type="InterPro" id="IPR039717">
    <property type="entry name" value="Hgh1"/>
</dbReference>
<reference evidence="5 6" key="1">
    <citation type="journal article" date="2017" name="Mycologia">
        <title>Bifiguratus adelaidae, gen. et sp. nov., a new member of Mucoromycotina in endophytic and soil-dwelling habitats.</title>
        <authorList>
            <person name="Torres-Cruz T.J."/>
            <person name="Billingsley Tobias T.L."/>
            <person name="Almatruk M."/>
            <person name="Hesse C."/>
            <person name="Kuske C.R."/>
            <person name="Desiro A."/>
            <person name="Benucci G.M."/>
            <person name="Bonito G."/>
            <person name="Stajich J.E."/>
            <person name="Dunlap C."/>
            <person name="Arnold A.E."/>
            <person name="Porras-Alfaro A."/>
        </authorList>
    </citation>
    <scope>NUCLEOTIDE SEQUENCE [LARGE SCALE GENOMIC DNA]</scope>
    <source>
        <strain evidence="5 6">AZ0501</strain>
    </source>
</reference>
<dbReference type="Pfam" id="PF04064">
    <property type="entry name" value="DUF384"/>
    <property type="match status" value="1"/>
</dbReference>
<dbReference type="InterPro" id="IPR011989">
    <property type="entry name" value="ARM-like"/>
</dbReference>
<keyword evidence="6" id="KW-1185">Reference proteome</keyword>
<dbReference type="InterPro" id="IPR007205">
    <property type="entry name" value="Protein_HGH1_N"/>
</dbReference>
<dbReference type="EMBL" id="MVBO01000049">
    <property type="protein sequence ID" value="OZJ04226.1"/>
    <property type="molecule type" value="Genomic_DNA"/>
</dbReference>
<evidence type="ECO:0000313" key="5">
    <source>
        <dbReference type="EMBL" id="OZJ04226.1"/>
    </source>
</evidence>
<dbReference type="AlphaFoldDB" id="A0A261Y0V5"/>
<dbReference type="Pfam" id="PF04063">
    <property type="entry name" value="DUF383"/>
    <property type="match status" value="1"/>
</dbReference>
<comment type="similarity">
    <text evidence="1">Belongs to the HGH1 family.</text>
</comment>
<feature type="domain" description="Protein HGH1 N-terminal" evidence="3">
    <location>
        <begin position="96"/>
        <end position="280"/>
    </location>
</feature>
<organism evidence="5 6">
    <name type="scientific">Bifiguratus adelaidae</name>
    <dbReference type="NCBI Taxonomy" id="1938954"/>
    <lineage>
        <taxon>Eukaryota</taxon>
        <taxon>Fungi</taxon>
        <taxon>Fungi incertae sedis</taxon>
        <taxon>Mucoromycota</taxon>
        <taxon>Mucoromycotina</taxon>
        <taxon>Endogonomycetes</taxon>
        <taxon>Endogonales</taxon>
        <taxon>Endogonales incertae sedis</taxon>
        <taxon>Bifiguratus</taxon>
    </lineage>
</organism>
<gene>
    <name evidence="5" type="ORF">BZG36_02963</name>
</gene>
<dbReference type="PANTHER" id="PTHR13387:SF9">
    <property type="entry name" value="PROTEIN HGH1 HOMOLOG"/>
    <property type="match status" value="1"/>
</dbReference>
<protein>
    <recommendedName>
        <fullName evidence="2">Protein HGH1 homolog</fullName>
    </recommendedName>
</protein>
<dbReference type="GO" id="GO:0061770">
    <property type="term" value="F:translation elongation factor binding"/>
    <property type="evidence" value="ECO:0007669"/>
    <property type="project" value="EnsemblFungi"/>
</dbReference>
<dbReference type="SUPFAM" id="SSF48371">
    <property type="entry name" value="ARM repeat"/>
    <property type="match status" value="1"/>
</dbReference>
<dbReference type="InterPro" id="IPR016024">
    <property type="entry name" value="ARM-type_fold"/>
</dbReference>
<evidence type="ECO:0000259" key="3">
    <source>
        <dbReference type="Pfam" id="PF04063"/>
    </source>
</evidence>
<sequence>MEEQLTELIGFLHDPKIEVRAIALHHLVGYSAKESEYRWLLLKHRKTVIPDLKALVREDPITAHDALRALINLSTDQSLCPELGDDKFIKHLALLITIPKSVLADLACMLLSNLTKHADVSSKVLETKVKPLPELSTSENLMDHLVEVFLKGVDMAYNPEADFHFLASVFANISLSQAGRDYFLTKAKHDDLYPISKITCFSEHKNVIRRGGADTTMKNVCFETSKHSLLLDVDEVNLLPFVLLPLCGAEEYDLEEFERFPEEIQMLPEDKVREPDARLRLILCEAILLLTTTRLGRDFLREKEVYRIIQRLHLAEGDQDDRVANMCDEIVQMLIRDEGDEKIVEMEEHAKEKVEEIDEDMVIEEIV</sequence>